<dbReference type="EMBL" id="HE663493">
    <property type="protein sequence ID" value="CCG08549.1"/>
    <property type="molecule type" value="Genomic_DNA"/>
</dbReference>
<keyword evidence="2" id="KW-1133">Transmembrane helix</keyword>
<dbReference type="HOGENOM" id="CLU_846992_0_0_5"/>
<feature type="transmembrane region" description="Helical" evidence="2">
    <location>
        <begin position="78"/>
        <end position="98"/>
    </location>
</feature>
<keyword evidence="2" id="KW-0812">Transmembrane</keyword>
<dbReference type="PATRIC" id="fig|1150469.3.peg.2160"/>
<protein>
    <submittedName>
        <fullName evidence="4">Propeptide, PepSY amd peptidase M4</fullName>
    </submittedName>
</protein>
<evidence type="ECO:0000259" key="3">
    <source>
        <dbReference type="Pfam" id="PF03413"/>
    </source>
</evidence>
<feature type="compositionally biased region" description="Basic residues" evidence="1">
    <location>
        <begin position="39"/>
        <end position="50"/>
    </location>
</feature>
<keyword evidence="5" id="KW-1185">Reference proteome</keyword>
<dbReference type="Pfam" id="PF03413">
    <property type="entry name" value="PepSY"/>
    <property type="match status" value="1"/>
</dbReference>
<evidence type="ECO:0000256" key="2">
    <source>
        <dbReference type="SAM" id="Phobius"/>
    </source>
</evidence>
<evidence type="ECO:0000313" key="5">
    <source>
        <dbReference type="Proteomes" id="UP000033220"/>
    </source>
</evidence>
<organism evidence="4 5">
    <name type="scientific">Pararhodospirillum photometricum DSM 122</name>
    <dbReference type="NCBI Taxonomy" id="1150469"/>
    <lineage>
        <taxon>Bacteria</taxon>
        <taxon>Pseudomonadati</taxon>
        <taxon>Pseudomonadota</taxon>
        <taxon>Alphaproteobacteria</taxon>
        <taxon>Rhodospirillales</taxon>
        <taxon>Rhodospirillaceae</taxon>
        <taxon>Pararhodospirillum</taxon>
    </lineage>
</organism>
<accession>H6SKN4</accession>
<evidence type="ECO:0000256" key="1">
    <source>
        <dbReference type="SAM" id="MobiDB-lite"/>
    </source>
</evidence>
<dbReference type="InterPro" id="IPR025711">
    <property type="entry name" value="PepSY"/>
</dbReference>
<feature type="region of interest" description="Disordered" evidence="1">
    <location>
        <begin position="32"/>
        <end position="57"/>
    </location>
</feature>
<dbReference type="STRING" id="1150469.RSPPHO_01923"/>
<gene>
    <name evidence="4" type="ORF">RSPPHO_01923</name>
</gene>
<sequence>MPPTPRPCLWPIRDWRPPSRPRARPCGAFSCASSAMSGRQRHDKGLRKRPPPGQGPGVMILLVSDLADKRRPAMKRNAFLISALTASAVSFPALAFAFGGPGNCPGPMGGPGGLGGPGGDPGLMREAVAATKIDLVRALAAAREVAPGPVIAAHLVPFAVPAAPRGNSFAQPPLAPTFMVTILDKGVRSVVSVDGATGKASVAGTATGILAQPGHPGMGMGMGMPGGRQGRGPFGPPVDLTGTKIDALQAVEAATKAVKGGKVAMVKGVERDGDKAWLVGIATQADTAPAEGAGPGAAFTLVFVDPESGAILNTQERQPGMGPGRGWN</sequence>
<evidence type="ECO:0000313" key="4">
    <source>
        <dbReference type="EMBL" id="CCG08549.1"/>
    </source>
</evidence>
<dbReference type="Proteomes" id="UP000033220">
    <property type="component" value="Chromosome DSM 122"/>
</dbReference>
<reference evidence="4 5" key="1">
    <citation type="submission" date="2012-02" db="EMBL/GenBank/DDBJ databases">
        <title>Shotgun genome sequence of Phaeospirillum photometricum DSM 122.</title>
        <authorList>
            <person name="Duquesne K."/>
            <person name="Sturgis J."/>
        </authorList>
    </citation>
    <scope>NUCLEOTIDE SEQUENCE [LARGE SCALE GENOMIC DNA]</scope>
    <source>
        <strain evidence="5">DSM122</strain>
    </source>
</reference>
<keyword evidence="2" id="KW-0472">Membrane</keyword>
<feature type="domain" description="PepSY" evidence="3">
    <location>
        <begin position="244"/>
        <end position="314"/>
    </location>
</feature>
<dbReference type="KEGG" id="rpm:RSPPHO_01923"/>
<proteinExistence type="predicted"/>
<dbReference type="AlphaFoldDB" id="H6SKN4"/>
<name>H6SKN4_PARPM</name>